<comment type="caution">
    <text evidence="2">The sequence shown here is derived from an EMBL/GenBank/DDBJ whole genome shotgun (WGS) entry which is preliminary data.</text>
</comment>
<name>A0A2T5Y4Y3_9BACT</name>
<organism evidence="2 3">
    <name type="scientific">Pontibacter mucosus</name>
    <dbReference type="NCBI Taxonomy" id="1649266"/>
    <lineage>
        <taxon>Bacteria</taxon>
        <taxon>Pseudomonadati</taxon>
        <taxon>Bacteroidota</taxon>
        <taxon>Cytophagia</taxon>
        <taxon>Cytophagales</taxon>
        <taxon>Hymenobacteraceae</taxon>
        <taxon>Pontibacter</taxon>
    </lineage>
</organism>
<dbReference type="SUPFAM" id="SSF51206">
    <property type="entry name" value="cAMP-binding domain-like"/>
    <property type="match status" value="1"/>
</dbReference>
<dbReference type="PROSITE" id="PS50042">
    <property type="entry name" value="CNMP_BINDING_3"/>
    <property type="match status" value="1"/>
</dbReference>
<dbReference type="AlphaFoldDB" id="A0A2T5Y4Y3"/>
<feature type="domain" description="Cyclic nucleotide-binding" evidence="1">
    <location>
        <begin position="23"/>
        <end position="116"/>
    </location>
</feature>
<dbReference type="EMBL" id="QBKI01000015">
    <property type="protein sequence ID" value="PTX11348.1"/>
    <property type="molecule type" value="Genomic_DNA"/>
</dbReference>
<sequence length="193" mass="22203">MMHDRLPLFLQSSGHVGQREAGEIATHFTRKEFAKHDFFLKEGRVSQGYLLLEEGAMRAFAYDTEGNEVTTGFFTKNQAVFEVSSFFNRVPSKENIQALSDCVGWCLTFEQLNHLFHTIPAFREFGRSVLVKGYAALKDRMLSTITETAEERYAHLLETKPELFHFAQLRHIASYLGITDSSLSRIRKEFLKK</sequence>
<gene>
    <name evidence="2" type="ORF">C8N40_11523</name>
</gene>
<keyword evidence="3" id="KW-1185">Reference proteome</keyword>
<dbReference type="Gene3D" id="2.60.120.10">
    <property type="entry name" value="Jelly Rolls"/>
    <property type="match status" value="1"/>
</dbReference>
<evidence type="ECO:0000259" key="1">
    <source>
        <dbReference type="PROSITE" id="PS50042"/>
    </source>
</evidence>
<protein>
    <submittedName>
        <fullName evidence="2">CRP-like cAMP-binding protein</fullName>
    </submittedName>
</protein>
<dbReference type="InterPro" id="IPR018490">
    <property type="entry name" value="cNMP-bd_dom_sf"/>
</dbReference>
<dbReference type="InterPro" id="IPR014710">
    <property type="entry name" value="RmlC-like_jellyroll"/>
</dbReference>
<reference evidence="2 3" key="1">
    <citation type="submission" date="2018-04" db="EMBL/GenBank/DDBJ databases">
        <title>Genomic Encyclopedia of Archaeal and Bacterial Type Strains, Phase II (KMG-II): from individual species to whole genera.</title>
        <authorList>
            <person name="Goeker M."/>
        </authorList>
    </citation>
    <scope>NUCLEOTIDE SEQUENCE [LARGE SCALE GENOMIC DNA]</scope>
    <source>
        <strain evidence="2 3">DSM 100162</strain>
    </source>
</reference>
<dbReference type="OrthoDB" id="758145at2"/>
<dbReference type="CDD" id="cd00038">
    <property type="entry name" value="CAP_ED"/>
    <property type="match status" value="1"/>
</dbReference>
<dbReference type="InterPro" id="IPR000595">
    <property type="entry name" value="cNMP-bd_dom"/>
</dbReference>
<dbReference type="Pfam" id="PF00027">
    <property type="entry name" value="cNMP_binding"/>
    <property type="match status" value="1"/>
</dbReference>
<evidence type="ECO:0000313" key="3">
    <source>
        <dbReference type="Proteomes" id="UP000244225"/>
    </source>
</evidence>
<dbReference type="RefSeq" id="WP_108213827.1">
    <property type="nucleotide sequence ID" value="NZ_QBKI01000015.1"/>
</dbReference>
<evidence type="ECO:0000313" key="2">
    <source>
        <dbReference type="EMBL" id="PTX11348.1"/>
    </source>
</evidence>
<proteinExistence type="predicted"/>
<dbReference type="Proteomes" id="UP000244225">
    <property type="component" value="Unassembled WGS sequence"/>
</dbReference>
<accession>A0A2T5Y4Y3</accession>